<proteinExistence type="inferred from homology"/>
<dbReference type="InterPro" id="IPR050361">
    <property type="entry name" value="MPP/UQCRC_Complex"/>
</dbReference>
<dbReference type="Gene3D" id="3.30.830.10">
    <property type="entry name" value="Metalloenzyme, LuxS/M16 peptidase-like"/>
    <property type="match status" value="4"/>
</dbReference>
<dbReference type="PANTHER" id="PTHR11851:SF49">
    <property type="entry name" value="MITOCHONDRIAL-PROCESSING PEPTIDASE SUBUNIT ALPHA"/>
    <property type="match status" value="1"/>
</dbReference>
<keyword evidence="2" id="KW-0732">Signal</keyword>
<feature type="domain" description="Peptidase M16 N-terminal" evidence="3">
    <location>
        <begin position="480"/>
        <end position="592"/>
    </location>
</feature>
<dbReference type="AlphaFoldDB" id="A0A062XXQ7"/>
<evidence type="ECO:0000256" key="2">
    <source>
        <dbReference type="SAM" id="SignalP"/>
    </source>
</evidence>
<accession>A0A062XXQ7</accession>
<dbReference type="GO" id="GO:0046872">
    <property type="term" value="F:metal ion binding"/>
    <property type="evidence" value="ECO:0007669"/>
    <property type="project" value="InterPro"/>
</dbReference>
<evidence type="ECO:0000259" key="3">
    <source>
        <dbReference type="Pfam" id="PF00675"/>
    </source>
</evidence>
<dbReference type="Proteomes" id="UP000027284">
    <property type="component" value="Unassembled WGS sequence"/>
</dbReference>
<dbReference type="Pfam" id="PF00675">
    <property type="entry name" value="Peptidase_M16"/>
    <property type="match status" value="2"/>
</dbReference>
<keyword evidence="6" id="KW-1185">Reference proteome</keyword>
<comment type="similarity">
    <text evidence="1">Belongs to the peptidase M16 family.</text>
</comment>
<dbReference type="SUPFAM" id="SSF63411">
    <property type="entry name" value="LuxS/MPP-like metallohydrolase"/>
    <property type="match status" value="4"/>
</dbReference>
<sequence>MPWRVLLGGLVLMSTTAFAQTVPEIPFEKHVLPNGLTLIIHEDHKAPIVAVNVWYHVGSKNEKPGKTGFAHLFEHLMFNGSEHFNDDYFKALEKVGATDLNGTTNTDRTNYFQNVPSSALDYVLFLESDRMGHLLGAIDQAKLDEQRGVVQNEKRQGENQPYGLVRQLLAEYTYPAGHPYSWTTIGSMEDLNAASLEDVHNWFKTYYGPNNAVLVVAGDVNPQEVKAKVEKYFGDIPPGPPIAKQTAWIAKMTGERRAWAQDRVPQARVYMVWNVPPLTDPEADLLDLVASVLTNGKTSRLYKRLVYDEQIATDVSAYVWGKELGSQFMIVATAKPGGDLATVEKEIREELQKLLAQGPTPDEVERAKLTWRADFLRGIERIGGFGGKSDVLATGEVFYKDPGAYKKQWATVQQASPGSLQKVAQKWLSDGLFVLEVHPFPKLEAKGQGVDRSALPAVGELPEPAFPELQTATLANGLKVVLAERRAVPLVEMELVFDAGFASDTPETLGRASLAMAMLDEGTKTRTALQISDELQKLGAELATGSTLDSSYVSLSALTEKLADSLALFADVVLNPTFPEQDFQRLKKQQLAAIAREKVTPVAMGLRVLPALLYGEGHPYAVPFTGSGTEATVAKLTREDLVRFHQSYFKPNNATLVVVGDVSLAELKAHLEKLFGGWKPGEVRAKTLQAAGGPQAREVYILDRPGSQQSVILAGLLAPPKNDPWEEALKLVHEVLGGSFTSRLNMNLREDKHWSYGARVVFPDARGQRPFFAMAPVQGDKTKEALLETVKEFEHIVGAKPIAAEELAKAKGNLTLTLPGRWETNEAVLRSLFEVVQFGLPLDYYKTYAQRIRAVELPVAQRVASEVIQPARMVYVVVGDRSKIEAGIRELNLGPVKFLDSDGRPVQ</sequence>
<evidence type="ECO:0000313" key="5">
    <source>
        <dbReference type="EMBL" id="KDA54219.1"/>
    </source>
</evidence>
<feature type="chain" id="PRO_5001620293" evidence="2">
    <location>
        <begin position="20"/>
        <end position="907"/>
    </location>
</feature>
<evidence type="ECO:0000256" key="1">
    <source>
        <dbReference type="ARBA" id="ARBA00007261"/>
    </source>
</evidence>
<name>A0A062XXQ7_9BACT</name>
<protein>
    <submittedName>
        <fullName evidence="5">Peptidase M16</fullName>
    </submittedName>
</protein>
<dbReference type="InterPro" id="IPR007863">
    <property type="entry name" value="Peptidase_M16_C"/>
</dbReference>
<feature type="signal peptide" evidence="2">
    <location>
        <begin position="1"/>
        <end position="19"/>
    </location>
</feature>
<dbReference type="STRING" id="1312852.EG19_00340"/>
<feature type="domain" description="Peptidase M16 N-terminal" evidence="3">
    <location>
        <begin position="39"/>
        <end position="174"/>
    </location>
</feature>
<dbReference type="Pfam" id="PF05193">
    <property type="entry name" value="Peptidase_M16_C"/>
    <property type="match status" value="2"/>
</dbReference>
<gene>
    <name evidence="5" type="ORF">EG19_00340</name>
</gene>
<dbReference type="InterPro" id="IPR011249">
    <property type="entry name" value="Metalloenz_LuxS/M16"/>
</dbReference>
<comment type="caution">
    <text evidence="5">The sequence shown here is derived from an EMBL/GenBank/DDBJ whole genome shotgun (WGS) entry which is preliminary data.</text>
</comment>
<organism evidence="5 6">
    <name type="scientific">Thermoanaerobaculum aquaticum</name>
    <dbReference type="NCBI Taxonomy" id="1312852"/>
    <lineage>
        <taxon>Bacteria</taxon>
        <taxon>Pseudomonadati</taxon>
        <taxon>Acidobacteriota</taxon>
        <taxon>Thermoanaerobaculia</taxon>
        <taxon>Thermoanaerobaculales</taxon>
        <taxon>Thermoanaerobaculaceae</taxon>
        <taxon>Thermoanaerobaculum</taxon>
    </lineage>
</organism>
<feature type="domain" description="Peptidase M16 C-terminal" evidence="4">
    <location>
        <begin position="635"/>
        <end position="813"/>
    </location>
</feature>
<dbReference type="EMBL" id="JMFG01000010">
    <property type="protein sequence ID" value="KDA54219.1"/>
    <property type="molecule type" value="Genomic_DNA"/>
</dbReference>
<dbReference type="InterPro" id="IPR011765">
    <property type="entry name" value="Pept_M16_N"/>
</dbReference>
<feature type="domain" description="Peptidase M16 C-terminal" evidence="4">
    <location>
        <begin position="195"/>
        <end position="368"/>
    </location>
</feature>
<evidence type="ECO:0000259" key="4">
    <source>
        <dbReference type="Pfam" id="PF05193"/>
    </source>
</evidence>
<dbReference type="PANTHER" id="PTHR11851">
    <property type="entry name" value="METALLOPROTEASE"/>
    <property type="match status" value="1"/>
</dbReference>
<dbReference type="OrthoDB" id="9811314at2"/>
<evidence type="ECO:0000313" key="6">
    <source>
        <dbReference type="Proteomes" id="UP000027284"/>
    </source>
</evidence>
<reference evidence="5 6" key="1">
    <citation type="submission" date="2014-04" db="EMBL/GenBank/DDBJ databases">
        <title>The Genome Sequence of Thermoanaerobaculum aquaticum MP-01, The First Cultivated Group 23 Acidobacterium.</title>
        <authorList>
            <person name="Stamps B.W."/>
            <person name="Losey N.A."/>
            <person name="Lawson P.A."/>
            <person name="Stevenson B.S."/>
        </authorList>
    </citation>
    <scope>NUCLEOTIDE SEQUENCE [LARGE SCALE GENOMIC DNA]</scope>
    <source>
        <strain evidence="5 6">MP-01</strain>
    </source>
</reference>